<dbReference type="InterPro" id="IPR001209">
    <property type="entry name" value="Ribosomal_uS14"/>
</dbReference>
<dbReference type="GO" id="GO:0019843">
    <property type="term" value="F:rRNA binding"/>
    <property type="evidence" value="ECO:0007669"/>
    <property type="project" value="UniProtKB-UniRule"/>
</dbReference>
<comment type="function">
    <text evidence="10">Binds 16S rRNA, required for the assembly of 30S particles and may also be responsible for determining the conformation of the 16S rRNA at the A site.</text>
</comment>
<dbReference type="Gene3D" id="4.10.830.10">
    <property type="entry name" value="30s Ribosomal Protein S14, Chain N"/>
    <property type="match status" value="1"/>
</dbReference>
<gene>
    <name evidence="10 11" type="primary">rpsN</name>
    <name evidence="13" type="synonym">MCYN0189</name>
    <name evidence="10" type="synonym">rpsZ</name>
    <name evidence="12" type="ORF">GOQ20_01720</name>
    <name evidence="13" type="ORF">NCTC10183_00587</name>
    <name evidence="11" type="ORF">VO56_02510</name>
</gene>
<dbReference type="GO" id="GO:0015935">
    <property type="term" value="C:small ribosomal subunit"/>
    <property type="evidence" value="ECO:0007669"/>
    <property type="project" value="TreeGrafter"/>
</dbReference>
<evidence type="ECO:0000313" key="14">
    <source>
        <dbReference type="Proteomes" id="UP000032722"/>
    </source>
</evidence>
<reference evidence="12 16" key="3">
    <citation type="submission" date="2019-12" db="EMBL/GenBank/DDBJ databases">
        <title>Sequencing and analysis of the whole genome of Mycoplasma gallinaceum strain Peacock20181011.</title>
        <authorList>
            <person name="Liu X."/>
            <person name="Qin Z."/>
            <person name="Xu H."/>
        </authorList>
    </citation>
    <scope>NUCLEOTIDE SEQUENCE [LARGE SCALE GENOMIC DNA]</scope>
    <source>
        <strain evidence="12 16">Peacock20181011</strain>
    </source>
</reference>
<dbReference type="PATRIC" id="fig|29556.3.peg.494"/>
<evidence type="ECO:0000256" key="2">
    <source>
        <dbReference type="ARBA" id="ARBA00022730"/>
    </source>
</evidence>
<evidence type="ECO:0000256" key="4">
    <source>
        <dbReference type="ARBA" id="ARBA00022884"/>
    </source>
</evidence>
<protein>
    <recommendedName>
        <fullName evidence="7 10">Small ribosomal subunit protein uS14</fullName>
    </recommendedName>
</protein>
<evidence type="ECO:0000256" key="7">
    <source>
        <dbReference type="ARBA" id="ARBA00035167"/>
    </source>
</evidence>
<dbReference type="GO" id="GO:0003735">
    <property type="term" value="F:structural constituent of ribosome"/>
    <property type="evidence" value="ECO:0007669"/>
    <property type="project" value="InterPro"/>
</dbReference>
<dbReference type="Proteomes" id="UP000290568">
    <property type="component" value="Chromosome"/>
</dbReference>
<dbReference type="HAMAP" id="MF_01364_B">
    <property type="entry name" value="Ribosomal_uS14_2_B"/>
    <property type="match status" value="1"/>
</dbReference>
<feature type="binding site" evidence="10">
    <location>
        <position position="40"/>
    </location>
    <ligand>
        <name>Zn(2+)</name>
        <dbReference type="ChEBI" id="CHEBI:29105"/>
    </ligand>
</feature>
<evidence type="ECO:0000313" key="13">
    <source>
        <dbReference type="EMBL" id="VEU58802.1"/>
    </source>
</evidence>
<keyword evidence="15" id="KW-1185">Reference proteome</keyword>
<dbReference type="Pfam" id="PF00253">
    <property type="entry name" value="Ribosomal_S14"/>
    <property type="match status" value="1"/>
</dbReference>
<dbReference type="HOGENOM" id="CLU_139869_3_0_14"/>
<dbReference type="FunFam" id="4.10.830.10:FF:000001">
    <property type="entry name" value="30S ribosomal protein S14 type Z"/>
    <property type="match status" value="1"/>
</dbReference>
<dbReference type="PANTHER" id="PTHR19836">
    <property type="entry name" value="30S RIBOSOMAL PROTEIN S14"/>
    <property type="match status" value="1"/>
</dbReference>
<accession>A0A0D5ZK49</accession>
<evidence type="ECO:0000256" key="3">
    <source>
        <dbReference type="ARBA" id="ARBA00022833"/>
    </source>
</evidence>
<feature type="binding site" evidence="10">
    <location>
        <position position="27"/>
    </location>
    <ligand>
        <name>Zn(2+)</name>
        <dbReference type="ChEBI" id="CHEBI:29105"/>
    </ligand>
</feature>
<dbReference type="AlphaFoldDB" id="A0A0D5ZK49"/>
<dbReference type="EMBL" id="CP047225">
    <property type="protein sequence ID" value="QIW62156.1"/>
    <property type="molecule type" value="Genomic_DNA"/>
</dbReference>
<feature type="binding site" evidence="10">
    <location>
        <position position="24"/>
    </location>
    <ligand>
        <name>Zn(2+)</name>
        <dbReference type="ChEBI" id="CHEBI:29105"/>
    </ligand>
</feature>
<proteinExistence type="inferred from homology"/>
<dbReference type="SUPFAM" id="SSF57716">
    <property type="entry name" value="Glucocorticoid receptor-like (DNA-binding domain)"/>
    <property type="match status" value="1"/>
</dbReference>
<comment type="cofactor">
    <cofactor evidence="10">
        <name>Zn(2+)</name>
        <dbReference type="ChEBI" id="CHEBI:29105"/>
    </cofactor>
    <text evidence="10">Binds 1 zinc ion per subunit.</text>
</comment>
<reference evidence="13 15" key="2">
    <citation type="submission" date="2019-01" db="EMBL/GenBank/DDBJ databases">
        <authorList>
            <consortium name="Pathogen Informatics"/>
        </authorList>
    </citation>
    <scope>NUCLEOTIDE SEQUENCE [LARGE SCALE GENOMIC DNA]</scope>
    <source>
        <strain evidence="13 15">NCTC10183</strain>
    </source>
</reference>
<keyword evidence="5 10" id="KW-0689">Ribosomal protein</keyword>
<dbReference type="GO" id="GO:0008270">
    <property type="term" value="F:zinc ion binding"/>
    <property type="evidence" value="ECO:0007669"/>
    <property type="project" value="UniProtKB-UniRule"/>
</dbReference>
<dbReference type="Proteomes" id="UP000032722">
    <property type="component" value="Chromosome"/>
</dbReference>
<evidence type="ECO:0000256" key="10">
    <source>
        <dbReference type="HAMAP-Rule" id="MF_01364"/>
    </source>
</evidence>
<dbReference type="GO" id="GO:0006412">
    <property type="term" value="P:translation"/>
    <property type="evidence" value="ECO:0007669"/>
    <property type="project" value="UniProtKB-UniRule"/>
</dbReference>
<evidence type="ECO:0000256" key="1">
    <source>
        <dbReference type="ARBA" id="ARBA00022723"/>
    </source>
</evidence>
<dbReference type="OrthoDB" id="9810484at2"/>
<keyword evidence="2 10" id="KW-0699">rRNA-binding</keyword>
<evidence type="ECO:0000313" key="11">
    <source>
        <dbReference type="EMBL" id="AKA50102.1"/>
    </source>
</evidence>
<comment type="similarity">
    <text evidence="9 10">Belongs to the universal ribosomal protein uS14 family. Zinc-binding uS14 subfamily.</text>
</comment>
<dbReference type="NCBIfam" id="NF005974">
    <property type="entry name" value="PRK08061.1"/>
    <property type="match status" value="1"/>
</dbReference>
<evidence type="ECO:0000256" key="8">
    <source>
        <dbReference type="ARBA" id="ARBA00047110"/>
    </source>
</evidence>
<evidence type="ECO:0000313" key="16">
    <source>
        <dbReference type="Proteomes" id="UP000503310"/>
    </source>
</evidence>
<dbReference type="STRING" id="29556.VO56_02510"/>
<dbReference type="InterPro" id="IPR043140">
    <property type="entry name" value="Ribosomal_uS14_sf"/>
</dbReference>
<feature type="binding site" evidence="10">
    <location>
        <position position="43"/>
    </location>
    <ligand>
        <name>Zn(2+)</name>
        <dbReference type="ChEBI" id="CHEBI:29105"/>
    </ligand>
</feature>
<keyword evidence="3 10" id="KW-0862">Zinc</keyword>
<dbReference type="PANTHER" id="PTHR19836:SF19">
    <property type="entry name" value="SMALL RIBOSOMAL SUBUNIT PROTEIN US14M"/>
    <property type="match status" value="1"/>
</dbReference>
<reference evidence="11 14" key="1">
    <citation type="journal article" date="2015" name="Genome Announc.">
        <title>Complete Genome Sequence of Mycoplasma meleagridis, a Possible Emerging Pathogen in Chickens.</title>
        <authorList>
            <person name="Abolnik C."/>
        </authorList>
    </citation>
    <scope>NUCLEOTIDE SEQUENCE [LARGE SCALE GENOMIC DNA]</scope>
    <source>
        <strain evidence="11 14">B2096 8B</strain>
    </source>
</reference>
<sequence>MARKALIEKAKRHPKFSTRAYTRCELCGRPHAVLRKYKVCRICFRNLAHEGKIPGIKKASW</sequence>
<keyword evidence="6 10" id="KW-0687">Ribonucleoprotein</keyword>
<dbReference type="GO" id="GO:0005737">
    <property type="term" value="C:cytoplasm"/>
    <property type="evidence" value="ECO:0007669"/>
    <property type="project" value="UniProtKB-ARBA"/>
</dbReference>
<organism evidence="14">
    <name type="scientific">Mycoplasmopsis gallinacea</name>
    <dbReference type="NCBI Taxonomy" id="29556"/>
    <lineage>
        <taxon>Bacteria</taxon>
        <taxon>Bacillati</taxon>
        <taxon>Mycoplasmatota</taxon>
        <taxon>Mycoplasmoidales</taxon>
        <taxon>Metamycoplasmataceae</taxon>
        <taxon>Mycoplasmopsis</taxon>
    </lineage>
</organism>
<evidence type="ECO:0000256" key="9">
    <source>
        <dbReference type="ARBA" id="ARBA00060857"/>
    </source>
</evidence>
<comment type="subunit">
    <text evidence="8 10">Part of the 30S ribosomal subunit. Contacts proteins S3 and S10.</text>
</comment>
<name>A0A0D5ZK49_9BACT</name>
<evidence type="ECO:0000256" key="6">
    <source>
        <dbReference type="ARBA" id="ARBA00023274"/>
    </source>
</evidence>
<keyword evidence="1 10" id="KW-0479">Metal-binding</keyword>
<evidence type="ECO:0000313" key="12">
    <source>
        <dbReference type="EMBL" id="QIW62156.1"/>
    </source>
</evidence>
<evidence type="ECO:0000313" key="15">
    <source>
        <dbReference type="Proteomes" id="UP000290568"/>
    </source>
</evidence>
<dbReference type="KEGG" id="mgb:VO56_02510"/>
<dbReference type="EMBL" id="LR214950">
    <property type="protein sequence ID" value="VEU58802.1"/>
    <property type="molecule type" value="Genomic_DNA"/>
</dbReference>
<dbReference type="RefSeq" id="WP_129620428.1">
    <property type="nucleotide sequence ID" value="NZ_CP047225.1"/>
</dbReference>
<evidence type="ECO:0000256" key="5">
    <source>
        <dbReference type="ARBA" id="ARBA00022980"/>
    </source>
</evidence>
<keyword evidence="4 10" id="KW-0694">RNA-binding</keyword>
<dbReference type="Proteomes" id="UP000503310">
    <property type="component" value="Chromosome"/>
</dbReference>
<dbReference type="EMBL" id="CP011021">
    <property type="protein sequence ID" value="AKA50102.1"/>
    <property type="molecule type" value="Genomic_DNA"/>
</dbReference>
<dbReference type="InterPro" id="IPR023053">
    <property type="entry name" value="Ribosomal_uS14_bact"/>
</dbReference>